<sequence>MEKTLINIKTRQRILLAAREEFIAYGFRDASLRTIAKEAGITVSNIYNYFNNKDELFRAVLSPLLEAFELMLKQHNSEENMEKYMNTPQRFQDATVKEFLKLTHNFRTELKLLFFHAGGSSLEHYKENITRQQFEISFAYLRSFKEKYPQANENISPFFIRICCTWWIIIFSEIVADDTLSEEELEQGLRDYIIFGTAGWKELMHI</sequence>
<evidence type="ECO:0000313" key="8">
    <source>
        <dbReference type="Proteomes" id="UP000030103"/>
    </source>
</evidence>
<reference evidence="6 8" key="1">
    <citation type="submission" date="2014-09" db="EMBL/GenBank/DDBJ databases">
        <title>Draft Genome Sequence of Porphyromonas macacae COT-192_OH2859.</title>
        <authorList>
            <person name="Wallis C."/>
            <person name="Deusch O."/>
            <person name="O'Flynn C."/>
            <person name="Davis I."/>
            <person name="Horsfall A."/>
            <person name="Kirkwood N."/>
            <person name="Harris S."/>
            <person name="Eisen J.A."/>
            <person name="Coil D.A."/>
            <person name="Darling A.E."/>
            <person name="Jospin G."/>
            <person name="Alexiev A."/>
        </authorList>
    </citation>
    <scope>NUCLEOTIDE SEQUENCE [LARGE SCALE GENOMIC DNA]</scope>
    <source>
        <strain evidence="8">COT-192 OH2859</strain>
        <strain evidence="6">COT-192_OH2859</strain>
    </source>
</reference>
<dbReference type="SUPFAM" id="SSF46689">
    <property type="entry name" value="Homeodomain-like"/>
    <property type="match status" value="1"/>
</dbReference>
<dbReference type="EMBL" id="UGTF01000002">
    <property type="protein sequence ID" value="SUB89853.1"/>
    <property type="molecule type" value="Genomic_DNA"/>
</dbReference>
<evidence type="ECO:0000313" key="9">
    <source>
        <dbReference type="Proteomes" id="UP000254156"/>
    </source>
</evidence>
<evidence type="ECO:0000259" key="5">
    <source>
        <dbReference type="PROSITE" id="PS50977"/>
    </source>
</evidence>
<name>A0A0A2GGG5_9PORP</name>
<dbReference type="Pfam" id="PF00440">
    <property type="entry name" value="TetR_N"/>
    <property type="match status" value="1"/>
</dbReference>
<protein>
    <submittedName>
        <fullName evidence="6">TetR family transcriptional regulator</fullName>
    </submittedName>
</protein>
<feature type="DNA-binding region" description="H-T-H motif" evidence="4">
    <location>
        <begin position="31"/>
        <end position="50"/>
    </location>
</feature>
<dbReference type="AlphaFoldDB" id="A0A0A2GGG5"/>
<accession>A0A0A2GGG5</accession>
<dbReference type="Proteomes" id="UP000254156">
    <property type="component" value="Unassembled WGS sequence"/>
</dbReference>
<dbReference type="InterPro" id="IPR001647">
    <property type="entry name" value="HTH_TetR"/>
</dbReference>
<dbReference type="RefSeq" id="WP_036851660.1">
    <property type="nucleotide sequence ID" value="NZ_JASBZX010000026.1"/>
</dbReference>
<keyword evidence="2 4" id="KW-0238">DNA-binding</keyword>
<keyword evidence="1" id="KW-0805">Transcription regulation</keyword>
<keyword evidence="3" id="KW-0804">Transcription</keyword>
<dbReference type="PRINTS" id="PR00455">
    <property type="entry name" value="HTHTETR"/>
</dbReference>
<evidence type="ECO:0000256" key="3">
    <source>
        <dbReference type="ARBA" id="ARBA00023163"/>
    </source>
</evidence>
<dbReference type="GO" id="GO:0000976">
    <property type="term" value="F:transcription cis-regulatory region binding"/>
    <property type="evidence" value="ECO:0007669"/>
    <property type="project" value="TreeGrafter"/>
</dbReference>
<evidence type="ECO:0000313" key="7">
    <source>
        <dbReference type="EMBL" id="SUB89853.1"/>
    </source>
</evidence>
<feature type="domain" description="HTH tetR-type" evidence="5">
    <location>
        <begin position="8"/>
        <end position="68"/>
    </location>
</feature>
<dbReference type="PANTHER" id="PTHR30055">
    <property type="entry name" value="HTH-TYPE TRANSCRIPTIONAL REGULATOR RUTR"/>
    <property type="match status" value="1"/>
</dbReference>
<gene>
    <name evidence="7" type="primary">ttgW</name>
    <name evidence="6" type="ORF">HQ47_09745</name>
    <name evidence="7" type="ORF">NCTC11632_01983</name>
</gene>
<dbReference type="InterPro" id="IPR050109">
    <property type="entry name" value="HTH-type_TetR-like_transc_reg"/>
</dbReference>
<dbReference type="GO" id="GO:0003700">
    <property type="term" value="F:DNA-binding transcription factor activity"/>
    <property type="evidence" value="ECO:0007669"/>
    <property type="project" value="TreeGrafter"/>
</dbReference>
<dbReference type="STRING" id="28115.HQ47_09745"/>
<keyword evidence="8" id="KW-1185">Reference proteome</keyword>
<dbReference type="InterPro" id="IPR009057">
    <property type="entry name" value="Homeodomain-like_sf"/>
</dbReference>
<evidence type="ECO:0000256" key="2">
    <source>
        <dbReference type="ARBA" id="ARBA00023125"/>
    </source>
</evidence>
<dbReference type="eggNOG" id="COG1309">
    <property type="taxonomic scope" value="Bacteria"/>
</dbReference>
<evidence type="ECO:0000313" key="6">
    <source>
        <dbReference type="EMBL" id="KGN72503.1"/>
    </source>
</evidence>
<dbReference type="PANTHER" id="PTHR30055:SF234">
    <property type="entry name" value="HTH-TYPE TRANSCRIPTIONAL REGULATOR BETI"/>
    <property type="match status" value="1"/>
</dbReference>
<dbReference type="Proteomes" id="UP000030103">
    <property type="component" value="Unassembled WGS sequence"/>
</dbReference>
<dbReference type="PROSITE" id="PS50977">
    <property type="entry name" value="HTH_TETR_2"/>
    <property type="match status" value="1"/>
</dbReference>
<dbReference type="Gene3D" id="1.10.357.10">
    <property type="entry name" value="Tetracycline Repressor, domain 2"/>
    <property type="match status" value="1"/>
</dbReference>
<dbReference type="EMBL" id="JRFA01000028">
    <property type="protein sequence ID" value="KGN72503.1"/>
    <property type="molecule type" value="Genomic_DNA"/>
</dbReference>
<reference evidence="7 9" key="2">
    <citation type="submission" date="2018-06" db="EMBL/GenBank/DDBJ databases">
        <authorList>
            <consortium name="Pathogen Informatics"/>
            <person name="Doyle S."/>
        </authorList>
    </citation>
    <scope>NUCLEOTIDE SEQUENCE [LARGE SCALE GENOMIC DNA]</scope>
    <source>
        <strain evidence="7 9">NCTC11632</strain>
    </source>
</reference>
<evidence type="ECO:0000256" key="4">
    <source>
        <dbReference type="PROSITE-ProRule" id="PRU00335"/>
    </source>
</evidence>
<organism evidence="6 8">
    <name type="scientific">Porphyromonas macacae</name>
    <dbReference type="NCBI Taxonomy" id="28115"/>
    <lineage>
        <taxon>Bacteria</taxon>
        <taxon>Pseudomonadati</taxon>
        <taxon>Bacteroidota</taxon>
        <taxon>Bacteroidia</taxon>
        <taxon>Bacteroidales</taxon>
        <taxon>Porphyromonadaceae</taxon>
        <taxon>Porphyromonas</taxon>
    </lineage>
</organism>
<evidence type="ECO:0000256" key="1">
    <source>
        <dbReference type="ARBA" id="ARBA00023015"/>
    </source>
</evidence>
<proteinExistence type="predicted"/>